<evidence type="ECO:0000313" key="2">
    <source>
        <dbReference type="Proteomes" id="UP001489004"/>
    </source>
</evidence>
<organism evidence="1 2">
    <name type="scientific">[Myrmecia] bisecta</name>
    <dbReference type="NCBI Taxonomy" id="41462"/>
    <lineage>
        <taxon>Eukaryota</taxon>
        <taxon>Viridiplantae</taxon>
        <taxon>Chlorophyta</taxon>
        <taxon>core chlorophytes</taxon>
        <taxon>Trebouxiophyceae</taxon>
        <taxon>Trebouxiales</taxon>
        <taxon>Trebouxiaceae</taxon>
        <taxon>Myrmecia</taxon>
    </lineage>
</organism>
<accession>A0AAW1R8E7</accession>
<reference evidence="1 2" key="1">
    <citation type="journal article" date="2024" name="Nat. Commun.">
        <title>Phylogenomics reveals the evolutionary origins of lichenization in chlorophyte algae.</title>
        <authorList>
            <person name="Puginier C."/>
            <person name="Libourel C."/>
            <person name="Otte J."/>
            <person name="Skaloud P."/>
            <person name="Haon M."/>
            <person name="Grisel S."/>
            <person name="Petersen M."/>
            <person name="Berrin J.G."/>
            <person name="Delaux P.M."/>
            <person name="Dal Grande F."/>
            <person name="Keller J."/>
        </authorList>
    </citation>
    <scope>NUCLEOTIDE SEQUENCE [LARGE SCALE GENOMIC DNA]</scope>
    <source>
        <strain evidence="1 2">SAG 2043</strain>
    </source>
</reference>
<keyword evidence="2" id="KW-1185">Reference proteome</keyword>
<proteinExistence type="predicted"/>
<dbReference type="Proteomes" id="UP001489004">
    <property type="component" value="Unassembled WGS sequence"/>
</dbReference>
<evidence type="ECO:0000313" key="1">
    <source>
        <dbReference type="EMBL" id="KAK9829622.1"/>
    </source>
</evidence>
<name>A0AAW1R8E7_9CHLO</name>
<dbReference type="EMBL" id="JALJOR010000001">
    <property type="protein sequence ID" value="KAK9829622.1"/>
    <property type="molecule type" value="Genomic_DNA"/>
</dbReference>
<gene>
    <name evidence="1" type="ORF">WJX72_006930</name>
</gene>
<protein>
    <submittedName>
        <fullName evidence="1">Uncharacterized protein</fullName>
    </submittedName>
</protein>
<dbReference type="AlphaFoldDB" id="A0AAW1R8E7"/>
<sequence length="140" mass="15415">MVKGIRGRRLPSFLPTHPCLICGADFDKKGRPRETYLEDASIFKCLHWIGDRCTAGRFASSSRTPAVELCIKGEAGGSFFDSGLFRDPLQAQCLPSICVLDLRHGSVVTNAQLHLLSRLTGLQELHLDGPSSFMLETQLL</sequence>
<comment type="caution">
    <text evidence="1">The sequence shown here is derived from an EMBL/GenBank/DDBJ whole genome shotgun (WGS) entry which is preliminary data.</text>
</comment>